<organism evidence="1 2">
    <name type="scientific">Nostoc flagelliforme FACHB-838</name>
    <dbReference type="NCBI Taxonomy" id="2692904"/>
    <lineage>
        <taxon>Bacteria</taxon>
        <taxon>Bacillati</taxon>
        <taxon>Cyanobacteriota</taxon>
        <taxon>Cyanophyceae</taxon>
        <taxon>Nostocales</taxon>
        <taxon>Nostocaceae</taxon>
        <taxon>Nostoc</taxon>
    </lineage>
</organism>
<dbReference type="Proteomes" id="UP000623440">
    <property type="component" value="Unassembled WGS sequence"/>
</dbReference>
<gene>
    <name evidence="1" type="ORF">H6G97_28825</name>
</gene>
<accession>A0ABR8DVK1</accession>
<evidence type="ECO:0000313" key="1">
    <source>
        <dbReference type="EMBL" id="MBD2533350.1"/>
    </source>
</evidence>
<proteinExistence type="predicted"/>
<dbReference type="EMBL" id="JACJSI010000092">
    <property type="protein sequence ID" value="MBD2533350.1"/>
    <property type="molecule type" value="Genomic_DNA"/>
</dbReference>
<comment type="caution">
    <text evidence="1">The sequence shown here is derived from an EMBL/GenBank/DDBJ whole genome shotgun (WGS) entry which is preliminary data.</text>
</comment>
<dbReference type="RefSeq" id="WP_190943928.1">
    <property type="nucleotide sequence ID" value="NZ_JACJSI010000092.1"/>
</dbReference>
<evidence type="ECO:0000313" key="2">
    <source>
        <dbReference type="Proteomes" id="UP000623440"/>
    </source>
</evidence>
<name>A0ABR8DVK1_9NOSO</name>
<evidence type="ECO:0008006" key="3">
    <source>
        <dbReference type="Google" id="ProtNLM"/>
    </source>
</evidence>
<keyword evidence="2" id="KW-1185">Reference proteome</keyword>
<protein>
    <recommendedName>
        <fullName evidence="3">Class IIb bacteriocin, lactobin A/cerein 7B family</fullName>
    </recommendedName>
</protein>
<sequence>MTRIQITDLNPSEPGLLYELTDEELLDINGGSLFGRIVGAVVTVVGIGVSIVNPPLGTGLILGGSAIYELNRDE</sequence>
<reference evidence="1 2" key="1">
    <citation type="journal article" date="2020" name="ISME J.">
        <title>Comparative genomics reveals insights into cyanobacterial evolution and habitat adaptation.</title>
        <authorList>
            <person name="Chen M.Y."/>
            <person name="Teng W.K."/>
            <person name="Zhao L."/>
            <person name="Hu C.X."/>
            <person name="Zhou Y.K."/>
            <person name="Han B.P."/>
            <person name="Song L.R."/>
            <person name="Shu W.S."/>
        </authorList>
    </citation>
    <scope>NUCLEOTIDE SEQUENCE [LARGE SCALE GENOMIC DNA]</scope>
    <source>
        <strain evidence="1 2">FACHB-838</strain>
    </source>
</reference>